<organism evidence="1 2">
    <name type="scientific">Asparagus officinalis</name>
    <name type="common">Garden asparagus</name>
    <dbReference type="NCBI Taxonomy" id="4686"/>
    <lineage>
        <taxon>Eukaryota</taxon>
        <taxon>Viridiplantae</taxon>
        <taxon>Streptophyta</taxon>
        <taxon>Embryophyta</taxon>
        <taxon>Tracheophyta</taxon>
        <taxon>Spermatophyta</taxon>
        <taxon>Magnoliopsida</taxon>
        <taxon>Liliopsida</taxon>
        <taxon>Asparagales</taxon>
        <taxon>Asparagaceae</taxon>
        <taxon>Asparagoideae</taxon>
        <taxon>Asparagus</taxon>
    </lineage>
</organism>
<evidence type="ECO:0000313" key="1">
    <source>
        <dbReference type="EMBL" id="ONK64428.1"/>
    </source>
</evidence>
<feature type="non-terminal residue" evidence="1">
    <location>
        <position position="1"/>
    </location>
</feature>
<sequence>IERRIYYDEVESLVVELLQTTSSLVLDVPRAKRFQRKVGNWWKLRSIDDVALVIYPPEENEAESEEKNETSPAMFPLVLSLCQLEEASAVS</sequence>
<dbReference type="EMBL" id="CM007387">
    <property type="protein sequence ID" value="ONK64428.1"/>
    <property type="molecule type" value="Genomic_DNA"/>
</dbReference>
<reference evidence="2" key="1">
    <citation type="journal article" date="2017" name="Nat. Commun.">
        <title>The asparagus genome sheds light on the origin and evolution of a young Y chromosome.</title>
        <authorList>
            <person name="Harkess A."/>
            <person name="Zhou J."/>
            <person name="Xu C."/>
            <person name="Bowers J.E."/>
            <person name="Van der Hulst R."/>
            <person name="Ayyampalayam S."/>
            <person name="Mercati F."/>
            <person name="Riccardi P."/>
            <person name="McKain M.R."/>
            <person name="Kakrana A."/>
            <person name="Tang H."/>
            <person name="Ray J."/>
            <person name="Groenendijk J."/>
            <person name="Arikit S."/>
            <person name="Mathioni S.M."/>
            <person name="Nakano M."/>
            <person name="Shan H."/>
            <person name="Telgmann-Rauber A."/>
            <person name="Kanno A."/>
            <person name="Yue Z."/>
            <person name="Chen H."/>
            <person name="Li W."/>
            <person name="Chen Y."/>
            <person name="Xu X."/>
            <person name="Zhang Y."/>
            <person name="Luo S."/>
            <person name="Chen H."/>
            <person name="Gao J."/>
            <person name="Mao Z."/>
            <person name="Pires J.C."/>
            <person name="Luo M."/>
            <person name="Kudrna D."/>
            <person name="Wing R.A."/>
            <person name="Meyers B.C."/>
            <person name="Yi K."/>
            <person name="Kong H."/>
            <person name="Lavrijsen P."/>
            <person name="Sunseri F."/>
            <person name="Falavigna A."/>
            <person name="Ye Y."/>
            <person name="Leebens-Mack J.H."/>
            <person name="Chen G."/>
        </authorList>
    </citation>
    <scope>NUCLEOTIDE SEQUENCE [LARGE SCALE GENOMIC DNA]</scope>
    <source>
        <strain evidence="2">cv. DH0086</strain>
    </source>
</reference>
<dbReference type="Proteomes" id="UP000243459">
    <property type="component" value="Chromosome 7"/>
</dbReference>
<dbReference type="Gramene" id="ONK64428">
    <property type="protein sequence ID" value="ONK64428"/>
    <property type="gene ID" value="A4U43_C07F25810"/>
</dbReference>
<keyword evidence="2" id="KW-1185">Reference proteome</keyword>
<proteinExistence type="predicted"/>
<accession>A0A5P1EEV5</accession>
<name>A0A5P1EEV5_ASPOF</name>
<dbReference type="AlphaFoldDB" id="A0A5P1EEV5"/>
<evidence type="ECO:0000313" key="2">
    <source>
        <dbReference type="Proteomes" id="UP000243459"/>
    </source>
</evidence>
<protein>
    <submittedName>
        <fullName evidence="1">Uncharacterized protein</fullName>
    </submittedName>
</protein>
<gene>
    <name evidence="1" type="ORF">A4U43_C07F25810</name>
</gene>